<feature type="region of interest" description="Disordered" evidence="1">
    <location>
        <begin position="106"/>
        <end position="153"/>
    </location>
</feature>
<sequence length="153" mass="15635">MALDEVAAETGIGGHRPFQVHPGALPQCAEVGAVEGLGHHIDAEGLLVELGDGQADAVDADRVPVAGVGDHHGTTDAQYRGVLPESDIDDVADLLDNAGEHGHASLLAGARVSRTSGPTRATSTRSRCRASARVPMPRSATSGRPAPSRVGAR</sequence>
<proteinExistence type="predicted"/>
<protein>
    <submittedName>
        <fullName evidence="2">Uncharacterized protein</fullName>
    </submittedName>
</protein>
<comment type="caution">
    <text evidence="2">The sequence shown here is derived from an EMBL/GenBank/DDBJ whole genome shotgun (WGS) entry which is preliminary data.</text>
</comment>
<dbReference type="EMBL" id="VSSQ01044562">
    <property type="protein sequence ID" value="MPM98389.1"/>
    <property type="molecule type" value="Genomic_DNA"/>
</dbReference>
<dbReference type="AlphaFoldDB" id="A0A645EAH9"/>
<name>A0A645EAH9_9ZZZZ</name>
<evidence type="ECO:0000256" key="1">
    <source>
        <dbReference type="SAM" id="MobiDB-lite"/>
    </source>
</evidence>
<reference evidence="2" key="1">
    <citation type="submission" date="2019-08" db="EMBL/GenBank/DDBJ databases">
        <authorList>
            <person name="Kucharzyk K."/>
            <person name="Murdoch R.W."/>
            <person name="Higgins S."/>
            <person name="Loffler F."/>
        </authorList>
    </citation>
    <scope>NUCLEOTIDE SEQUENCE</scope>
</reference>
<accession>A0A645EAH9</accession>
<organism evidence="2">
    <name type="scientific">bioreactor metagenome</name>
    <dbReference type="NCBI Taxonomy" id="1076179"/>
    <lineage>
        <taxon>unclassified sequences</taxon>
        <taxon>metagenomes</taxon>
        <taxon>ecological metagenomes</taxon>
    </lineage>
</organism>
<gene>
    <name evidence="2" type="ORF">SDC9_145575</name>
</gene>
<feature type="compositionally biased region" description="Low complexity" evidence="1">
    <location>
        <begin position="119"/>
        <end position="133"/>
    </location>
</feature>
<evidence type="ECO:0000313" key="2">
    <source>
        <dbReference type="EMBL" id="MPM98389.1"/>
    </source>
</evidence>